<protein>
    <submittedName>
        <fullName evidence="1">Uncharacterized protein</fullName>
    </submittedName>
</protein>
<name>A0A4D6BNG2_9FLOR</name>
<keyword evidence="1" id="KW-0934">Plastid</keyword>
<dbReference type="AlphaFoldDB" id="A0A4D6BNG2"/>
<organism evidence="1">
    <name type="scientific">Acrochaetium secundatum</name>
    <dbReference type="NCBI Taxonomy" id="209631"/>
    <lineage>
        <taxon>Eukaryota</taxon>
        <taxon>Rhodophyta</taxon>
        <taxon>Florideophyceae</taxon>
        <taxon>Nemaliophycidae</taxon>
        <taxon>Acrochaetiales</taxon>
        <taxon>Acrochaetiaceae</taxon>
        <taxon>Acrochaetium</taxon>
    </lineage>
</organism>
<evidence type="ECO:0000313" key="1">
    <source>
        <dbReference type="EMBL" id="QBX88493.1"/>
    </source>
</evidence>
<dbReference type="EMBL" id="MH026107">
    <property type="protein sequence ID" value="QBX88493.1"/>
    <property type="molecule type" value="Genomic_DNA"/>
</dbReference>
<geneLocation type="plastid" evidence="1"/>
<proteinExistence type="predicted"/>
<dbReference type="GeneID" id="40138617"/>
<sequence length="486" mass="57381">MALFNFISLVSSTQIVTENRELQQLPTQLVHPFHRQEKILSSKMKKFPIYSNNSHRKLLIATESIYRFSNSYNGNPTLINDLINKYWQQTIFLSASSPVSKEYINQIIKQDSLLIKQLKKKLLITFSNALLDGRIDSNTLVQPSFTTSLPFDCIKYQWKKSFNLMLSFNLLKALKIGKNTYFPTKTQQKLIQKLKNNNIPLFVVTNYFRQIIVSEPSNRILNQRNLKNNLLHWYTDQILQAQPNQGLYESWFFVNPKDADEYKNYIISRYSRSSKQHKLSVTSSQLDFYYRLNRDTPAKMEFRLFPDLQEVGKLLKEYKKTKNMVFDKRQNYGTSYFQGQPLYFIEPVLSTKKNNKEKLLINYSYNIPNDISLKKYTAAFLTKDSALKGWKYFREQMKEYNLPVEPKLRVYNLEDFLKDLELTKASNILFIPGLDSYKQIEQQHLDTKSKTQLVLTRDYTTSSISTSQLWFKRLILSLTSRQPPIW</sequence>
<accession>A0A4D6BNG2</accession>
<dbReference type="RefSeq" id="YP_009628710.1">
    <property type="nucleotide sequence ID" value="NC_042170.1"/>
</dbReference>
<reference evidence="1" key="1">
    <citation type="journal article" date="2019" name="Phycologia">
        <title>Chloroplast and mitochondrial genomes of Balbiania investiens (Balbianiales, Nemaliophycidae).</title>
        <authorList>
            <person name="Evans J.R."/>
            <person name="StAmour N."/>
            <person name="Verbruggen H."/>
            <person name="Salomaki E.D."/>
            <person name="Vis M.L."/>
        </authorList>
    </citation>
    <scope>NUCLEOTIDE SEQUENCE</scope>
</reference>
<gene>
    <name evidence="1" type="primary">orf2</name>
</gene>